<evidence type="ECO:0000313" key="3">
    <source>
        <dbReference type="EMBL" id="TXR55237.1"/>
    </source>
</evidence>
<dbReference type="CDD" id="cd00657">
    <property type="entry name" value="Ferritin_like"/>
    <property type="match status" value="1"/>
</dbReference>
<dbReference type="Gene3D" id="1.20.1260.10">
    <property type="match status" value="1"/>
</dbReference>
<dbReference type="Pfam" id="PF13794">
    <property type="entry name" value="MiaE_2"/>
    <property type="match status" value="1"/>
</dbReference>
<dbReference type="InterPro" id="IPR012347">
    <property type="entry name" value="Ferritin-like"/>
</dbReference>
<proteinExistence type="predicted"/>
<sequence>MTPPRLSRNSDGPGGTAAGGRGGGALQAEVDLLGALAYGELTGFLRLSAHADKAPTLEQTAEVGALAVEEFRHYTLLVERLRSLGADPQAAMRPFVAAVDAYHERTTPNDWLEGLLKAYVGEGIATDFYREVAAFAPAPTRELVEKLLDETSGAEFVVGAVREATERDPRVAGRLALWGRRLVGEALSQAQRVAADRDSLTVLLVEGGGAGTDLVAIGKMFNRLTENHVRRMLRLGLTA</sequence>
<accession>A0A5C8ZBT5</accession>
<evidence type="ECO:0000259" key="2">
    <source>
        <dbReference type="Pfam" id="PF13794"/>
    </source>
</evidence>
<dbReference type="InterPro" id="IPR009078">
    <property type="entry name" value="Ferritin-like_SF"/>
</dbReference>
<name>A0A5C8ZBT5_9ACTN</name>
<dbReference type="SUPFAM" id="SSF47240">
    <property type="entry name" value="Ferritin-like"/>
    <property type="match status" value="1"/>
</dbReference>
<feature type="domain" description="Ferritin-like" evidence="2">
    <location>
        <begin position="29"/>
        <end position="206"/>
    </location>
</feature>
<evidence type="ECO:0000313" key="4">
    <source>
        <dbReference type="Proteomes" id="UP000321234"/>
    </source>
</evidence>
<dbReference type="Proteomes" id="UP000321234">
    <property type="component" value="Unassembled WGS sequence"/>
</dbReference>
<evidence type="ECO:0000256" key="1">
    <source>
        <dbReference type="SAM" id="MobiDB-lite"/>
    </source>
</evidence>
<dbReference type="RefSeq" id="WP_147927244.1">
    <property type="nucleotide sequence ID" value="NZ_VKAC01000009.1"/>
</dbReference>
<keyword evidence="4" id="KW-1185">Reference proteome</keyword>
<feature type="compositionally biased region" description="Gly residues" evidence="1">
    <location>
        <begin position="12"/>
        <end position="22"/>
    </location>
</feature>
<protein>
    <recommendedName>
        <fullName evidence="2">Ferritin-like domain-containing protein</fullName>
    </recommendedName>
</protein>
<dbReference type="AlphaFoldDB" id="A0A5C8ZBT5"/>
<feature type="region of interest" description="Disordered" evidence="1">
    <location>
        <begin position="1"/>
        <end position="22"/>
    </location>
</feature>
<reference evidence="3 4" key="1">
    <citation type="submission" date="2019-07" db="EMBL/GenBank/DDBJ databases">
        <title>Quadrisphaera sp. strain DD2A genome sequencing and assembly.</title>
        <authorList>
            <person name="Kim I."/>
        </authorList>
    </citation>
    <scope>NUCLEOTIDE SEQUENCE [LARGE SCALE GENOMIC DNA]</scope>
    <source>
        <strain evidence="3 4">DD2A</strain>
    </source>
</reference>
<dbReference type="OrthoDB" id="3728083at2"/>
<dbReference type="InterPro" id="IPR059125">
    <property type="entry name" value="Ferritin_actino"/>
</dbReference>
<gene>
    <name evidence="3" type="ORF">FMM08_15270</name>
</gene>
<dbReference type="EMBL" id="VKAC01000009">
    <property type="protein sequence ID" value="TXR55237.1"/>
    <property type="molecule type" value="Genomic_DNA"/>
</dbReference>
<organism evidence="3 4">
    <name type="scientific">Quadrisphaera setariae</name>
    <dbReference type="NCBI Taxonomy" id="2593304"/>
    <lineage>
        <taxon>Bacteria</taxon>
        <taxon>Bacillati</taxon>
        <taxon>Actinomycetota</taxon>
        <taxon>Actinomycetes</taxon>
        <taxon>Kineosporiales</taxon>
        <taxon>Kineosporiaceae</taxon>
        <taxon>Quadrisphaera</taxon>
    </lineage>
</organism>
<comment type="caution">
    <text evidence="3">The sequence shown here is derived from an EMBL/GenBank/DDBJ whole genome shotgun (WGS) entry which is preliminary data.</text>
</comment>